<feature type="transmembrane region" description="Helical" evidence="2">
    <location>
        <begin position="798"/>
        <end position="816"/>
    </location>
</feature>
<evidence type="ECO:0000259" key="3">
    <source>
        <dbReference type="Pfam" id="PF02517"/>
    </source>
</evidence>
<feature type="transmembrane region" description="Helical" evidence="2">
    <location>
        <begin position="554"/>
        <end position="575"/>
    </location>
</feature>
<dbReference type="PANTHER" id="PTHR43471">
    <property type="entry name" value="ABC TRANSPORTER PERMEASE"/>
    <property type="match status" value="1"/>
</dbReference>
<dbReference type="NCBIfam" id="NF041647">
    <property type="entry name" value="ABC_perm_CPBP"/>
    <property type="match status" value="1"/>
</dbReference>
<feature type="transmembrane region" description="Helical" evidence="2">
    <location>
        <begin position="712"/>
        <end position="729"/>
    </location>
</feature>
<dbReference type="OrthoDB" id="5486437at2"/>
<feature type="region of interest" description="Disordered" evidence="1">
    <location>
        <begin position="94"/>
        <end position="129"/>
    </location>
</feature>
<feature type="transmembrane region" description="Helical" evidence="2">
    <location>
        <begin position="629"/>
        <end position="647"/>
    </location>
</feature>
<feature type="transmembrane region" description="Helical" evidence="2">
    <location>
        <begin position="496"/>
        <end position="519"/>
    </location>
</feature>
<dbReference type="Pfam" id="PF12679">
    <property type="entry name" value="ABC2_membrane_2"/>
    <property type="match status" value="1"/>
</dbReference>
<name>D5ST08_PLAL2</name>
<dbReference type="KEGG" id="plm:Plim_3144"/>
<dbReference type="EMBL" id="CP001744">
    <property type="protein sequence ID" value="ADG68959.1"/>
    <property type="molecule type" value="Genomic_DNA"/>
</dbReference>
<reference evidence="4 5" key="1">
    <citation type="journal article" date="2010" name="Stand. Genomic Sci.">
        <title>Complete genome sequence of Planctomyces limnophilus type strain (Mu 290).</title>
        <authorList>
            <person name="Labutti K."/>
            <person name="Sikorski J."/>
            <person name="Schneider S."/>
            <person name="Nolan M."/>
            <person name="Lucas S."/>
            <person name="Glavina Del Rio T."/>
            <person name="Tice H."/>
            <person name="Cheng J.F."/>
            <person name="Goodwin L."/>
            <person name="Pitluck S."/>
            <person name="Liolios K."/>
            <person name="Ivanova N."/>
            <person name="Mavromatis K."/>
            <person name="Mikhailova N."/>
            <person name="Pati A."/>
            <person name="Chen A."/>
            <person name="Palaniappan K."/>
            <person name="Land M."/>
            <person name="Hauser L."/>
            <person name="Chang Y.J."/>
            <person name="Jeffries C.D."/>
            <person name="Tindall B.J."/>
            <person name="Rohde M."/>
            <person name="Goker M."/>
            <person name="Woyke T."/>
            <person name="Bristow J."/>
            <person name="Eisen J.A."/>
            <person name="Markowitz V."/>
            <person name="Hugenholtz P."/>
            <person name="Kyrpides N.C."/>
            <person name="Klenk H.P."/>
            <person name="Lapidus A."/>
        </authorList>
    </citation>
    <scope>NUCLEOTIDE SEQUENCE [LARGE SCALE GENOMIC DNA]</scope>
    <source>
        <strain evidence="5">ATCC 43296 / DSM 3776 / IFAM 1008 / Mu 290</strain>
    </source>
</reference>
<evidence type="ECO:0000313" key="4">
    <source>
        <dbReference type="EMBL" id="ADG68959.1"/>
    </source>
</evidence>
<evidence type="ECO:0000256" key="1">
    <source>
        <dbReference type="SAM" id="MobiDB-lite"/>
    </source>
</evidence>
<feature type="transmembrane region" description="Helical" evidence="2">
    <location>
        <begin position="411"/>
        <end position="433"/>
    </location>
</feature>
<dbReference type="InterPro" id="IPR003675">
    <property type="entry name" value="Rce1/LyrA-like_dom"/>
</dbReference>
<feature type="transmembrane region" description="Helical" evidence="2">
    <location>
        <begin position="735"/>
        <end position="753"/>
    </location>
</feature>
<dbReference type="eggNOG" id="COG1266">
    <property type="taxonomic scope" value="Bacteria"/>
</dbReference>
<protein>
    <submittedName>
        <fullName evidence="4">Abortive infection protein</fullName>
    </submittedName>
</protein>
<keyword evidence="2" id="KW-0472">Membrane</keyword>
<feature type="transmembrane region" description="Helical" evidence="2">
    <location>
        <begin position="359"/>
        <end position="380"/>
    </location>
</feature>
<dbReference type="Proteomes" id="UP000002220">
    <property type="component" value="Chromosome"/>
</dbReference>
<feature type="transmembrane region" description="Helical" evidence="2">
    <location>
        <begin position="445"/>
        <end position="465"/>
    </location>
</feature>
<evidence type="ECO:0000256" key="2">
    <source>
        <dbReference type="SAM" id="Phobius"/>
    </source>
</evidence>
<dbReference type="PANTHER" id="PTHR43471:SF3">
    <property type="entry name" value="ABC TRANSPORTER PERMEASE PROTEIN NATB"/>
    <property type="match status" value="1"/>
</dbReference>
<feature type="transmembrane region" description="Helical" evidence="2">
    <location>
        <begin position="316"/>
        <end position="338"/>
    </location>
</feature>
<dbReference type="Pfam" id="PF02517">
    <property type="entry name" value="Rce1-like"/>
    <property type="match status" value="1"/>
</dbReference>
<organism evidence="4 5">
    <name type="scientific">Planctopirus limnophila (strain ATCC 43296 / DSM 3776 / IFAM 1008 / Mu 290)</name>
    <name type="common">Planctomyces limnophilus</name>
    <dbReference type="NCBI Taxonomy" id="521674"/>
    <lineage>
        <taxon>Bacteria</taxon>
        <taxon>Pseudomonadati</taxon>
        <taxon>Planctomycetota</taxon>
        <taxon>Planctomycetia</taxon>
        <taxon>Planctomycetales</taxon>
        <taxon>Planctomycetaceae</taxon>
        <taxon>Planctopirus</taxon>
    </lineage>
</organism>
<dbReference type="RefSeq" id="WP_013111390.1">
    <property type="nucleotide sequence ID" value="NC_014148.1"/>
</dbReference>
<keyword evidence="5" id="KW-1185">Reference proteome</keyword>
<dbReference type="AlphaFoldDB" id="D5ST08"/>
<sequence>MNWRNVWLIFRREVLDQLRDRRTLFMVAVLPLLLYPALGIGMMQLTVLFSEQPRTVVILGAADLPPPQLLDGHRFAQAWFETNTESRNKLEVITDLPPENADTENSKASSADAEQPTNTTKKSAASPADLARRQRILNQAKELQVLIEQLKLLNPAAVERGRPATLLSPELEATQVQLRKTMSELFKQSGIQVLIIIPPDFDQSIEAVKQQLASQRSQPGEDSAKDAIAPLAPTTPLTPANNFDYPRPLIIRNRADDKSVIAYTRVVEVMESWERQILRDQLKAGGLPEQLPTPIRAHVVELADSQQVANNVWSKLFPAMLIIMAVTGAFYPAIDLAAGEKERGTMETLLICPASRTEIVIGKFFTVMGFSMATAVLNLLSLSFTGKYVSSLAASNLSRNVDLTLPAFSSLVWVAVLLIPIAALFSALCLALATFARSSKEGQYYLTPLLMVTLGLTVFCLSPAVEMQPFYSILPVVGPALLLKERLLGTADSYLLWLYSIPVLITSAGYSLLALWWAIDQFSREEVLFRESERFELKLWLRQLLRDKTPTPSFAEAGVCFVVIMLLQFAALKMFQQPLSQAKPDELGGIMLKLMIVQQVAIIATPALMMGIILTTSVRQTFQFRFPKLRYLAASIILALSVFPLSLELSHRLAWFFPPLPESMKLVGELLSKNEQPLWLLLVAFAIAPAICEELAFRGFILSGLRQGGRHGLAIVISAISFGIIHMVSQQVFNAALLGLIIGLLAVQSRSIYPGMLYHFLHNGMQVGLSQIQTQLTKPGFHQTFITVSEGELVFRPLLLLLCALIAMAALTWLVSQPYPPREDSPAPAN</sequence>
<feature type="transmembrane region" description="Helical" evidence="2">
    <location>
        <begin position="595"/>
        <end position="617"/>
    </location>
</feature>
<feature type="transmembrane region" description="Helical" evidence="2">
    <location>
        <begin position="678"/>
        <end position="700"/>
    </location>
</feature>
<feature type="domain" description="CAAX prenyl protease 2/Lysostaphin resistance protein A-like" evidence="3">
    <location>
        <begin position="677"/>
        <end position="765"/>
    </location>
</feature>
<feature type="region of interest" description="Disordered" evidence="1">
    <location>
        <begin position="212"/>
        <end position="233"/>
    </location>
</feature>
<dbReference type="HOGENOM" id="CLU_022118_0_0_0"/>
<dbReference type="GO" id="GO:0080120">
    <property type="term" value="P:CAAX-box protein maturation"/>
    <property type="evidence" value="ECO:0007669"/>
    <property type="project" value="UniProtKB-ARBA"/>
</dbReference>
<gene>
    <name evidence="4" type="ordered locus">Plim_3144</name>
</gene>
<dbReference type="GO" id="GO:0004175">
    <property type="term" value="F:endopeptidase activity"/>
    <property type="evidence" value="ECO:0007669"/>
    <property type="project" value="UniProtKB-ARBA"/>
</dbReference>
<proteinExistence type="predicted"/>
<dbReference type="GO" id="GO:0140359">
    <property type="term" value="F:ABC-type transporter activity"/>
    <property type="evidence" value="ECO:0007669"/>
    <property type="project" value="InterPro"/>
</dbReference>
<accession>D5ST08</accession>
<dbReference type="eggNOG" id="COG1668">
    <property type="taxonomic scope" value="Bacteria"/>
</dbReference>
<keyword evidence="2" id="KW-0812">Transmembrane</keyword>
<keyword evidence="2" id="KW-1133">Transmembrane helix</keyword>
<evidence type="ECO:0000313" key="5">
    <source>
        <dbReference type="Proteomes" id="UP000002220"/>
    </source>
</evidence>
<dbReference type="STRING" id="521674.Plim_3144"/>
<dbReference type="GO" id="GO:0005886">
    <property type="term" value="C:plasma membrane"/>
    <property type="evidence" value="ECO:0007669"/>
    <property type="project" value="UniProtKB-SubCell"/>
</dbReference>